<dbReference type="SUPFAM" id="SSF69360">
    <property type="entry name" value="Cell wall binding repeat"/>
    <property type="match status" value="2"/>
</dbReference>
<organism evidence="6 7">
    <name type="scientific">Collinsella aerofaciens</name>
    <dbReference type="NCBI Taxonomy" id="74426"/>
    <lineage>
        <taxon>Bacteria</taxon>
        <taxon>Bacillati</taxon>
        <taxon>Actinomycetota</taxon>
        <taxon>Coriobacteriia</taxon>
        <taxon>Coriobacteriales</taxon>
        <taxon>Coriobacteriaceae</taxon>
        <taxon>Collinsella</taxon>
    </lineage>
</organism>
<dbReference type="GO" id="GO:0009253">
    <property type="term" value="P:peptidoglycan catabolic process"/>
    <property type="evidence" value="ECO:0007669"/>
    <property type="project" value="InterPro"/>
</dbReference>
<sequence>MKRLKCCVALFLSLVFGFSGVLQPFALYAETLDLAQEQPKVSQPANESTSSNVSADASGDQMESDSAAQDSSAPDSSEASDAESASADAATDEVSDEASDDDIEAPLAENSWRYVDGSLRSDLPDDYGANADFDGRAMHSMPKGATAQGIDVSEHNGTVDWQSVKDAGIDFAILRVCFAGDTNGGRLDYFFRRNVSECERLGIPYGVYLYSYARNEDDAQAEARLMLGALKGHSPTLPVYYDLEEQKTNADGSPKWTPFNDPSKLASIAKTFCGQIAAAGYKPGIYANVNWFKNYLTDPCFLSSGWSIWTAQYWYGGRYDECLGLTPEAPAKYDCWQYSARGSVPGVSGDVDVSYWFGAGLGDHWQETDEGKYYVSSNGQPYKGWKLISGLWYWFDPAKGGAMATGPAEVEGTWYVFSSSGSLSNGWVRKDGEWYYGASGGKMVRGWVKGSAWYYTDPESGRMLTGAVEIDGKSYWLDPANGGACARSAWVEMPEGFLSYAANDGVLCMAVKDGVLYKDATFTDVLSGWVDCGDDRLYADSQGHVLTGWQRIAGNWYLFDSNGIMHRGWCWNGYAYYYLDKSNGNMRTGWVSDLGSWYWLDPDNGGAMAIGWIKVGQNWYYLNPNNGGRMVTGPLMIDGYIRTFNSDGSCIC</sequence>
<evidence type="ECO:0000313" key="7">
    <source>
        <dbReference type="Proteomes" id="UP000330807"/>
    </source>
</evidence>
<proteinExistence type="inferred from homology"/>
<dbReference type="InterPro" id="IPR017853">
    <property type="entry name" value="GH"/>
</dbReference>
<dbReference type="Gene3D" id="3.20.20.80">
    <property type="entry name" value="Glycosidases"/>
    <property type="match status" value="1"/>
</dbReference>
<comment type="similarity">
    <text evidence="1">Belongs to the glycosyl hydrolase 25 family.</text>
</comment>
<dbReference type="EC" id="3.5.1.28" evidence="6"/>
<dbReference type="RefSeq" id="WP_197036697.1">
    <property type="nucleotide sequence ID" value="NZ_CABWIH010000029.1"/>
</dbReference>
<dbReference type="Pfam" id="PF01473">
    <property type="entry name" value="Choline_bind_1"/>
    <property type="match status" value="3"/>
</dbReference>
<dbReference type="GO" id="GO:0008745">
    <property type="term" value="F:N-acetylmuramoyl-L-alanine amidase activity"/>
    <property type="evidence" value="ECO:0007669"/>
    <property type="project" value="UniProtKB-EC"/>
</dbReference>
<feature type="repeat" description="Cell wall-binding" evidence="3">
    <location>
        <begin position="546"/>
        <end position="565"/>
    </location>
</feature>
<name>A0A5K1IRZ2_9ACTN</name>
<evidence type="ECO:0000256" key="5">
    <source>
        <dbReference type="SAM" id="SignalP"/>
    </source>
</evidence>
<reference evidence="6 7" key="1">
    <citation type="submission" date="2019-10" db="EMBL/GenBank/DDBJ databases">
        <authorList>
            <person name="Wolf R A."/>
        </authorList>
    </citation>
    <scope>NUCLEOTIDE SEQUENCE [LARGE SCALE GENOMIC DNA]</scope>
    <source>
        <strain evidence="6">Collinsella_aerofaciens_AK_138A</strain>
    </source>
</reference>
<feature type="chain" id="PRO_5023918214" evidence="5">
    <location>
        <begin position="30"/>
        <end position="652"/>
    </location>
</feature>
<keyword evidence="5" id="KW-0732">Signal</keyword>
<dbReference type="GO" id="GO:0016998">
    <property type="term" value="P:cell wall macromolecule catabolic process"/>
    <property type="evidence" value="ECO:0007669"/>
    <property type="project" value="InterPro"/>
</dbReference>
<dbReference type="PROSITE" id="PS51904">
    <property type="entry name" value="GLYCOSYL_HYDROL_F25_2"/>
    <property type="match status" value="1"/>
</dbReference>
<dbReference type="GO" id="GO:0016052">
    <property type="term" value="P:carbohydrate catabolic process"/>
    <property type="evidence" value="ECO:0007669"/>
    <property type="project" value="TreeGrafter"/>
</dbReference>
<dbReference type="InterPro" id="IPR018337">
    <property type="entry name" value="Cell_wall/Cho-bd_repeat"/>
</dbReference>
<evidence type="ECO:0000256" key="4">
    <source>
        <dbReference type="SAM" id="MobiDB-lite"/>
    </source>
</evidence>
<accession>A0A5K1IRZ2</accession>
<dbReference type="Proteomes" id="UP000330807">
    <property type="component" value="Unassembled WGS sequence"/>
</dbReference>
<feature type="compositionally biased region" description="Acidic residues" evidence="4">
    <location>
        <begin position="90"/>
        <end position="104"/>
    </location>
</feature>
<dbReference type="AlphaFoldDB" id="A0A5K1IRZ2"/>
<evidence type="ECO:0000256" key="1">
    <source>
        <dbReference type="ARBA" id="ARBA00010646"/>
    </source>
</evidence>
<feature type="signal peptide" evidence="5">
    <location>
        <begin position="1"/>
        <end position="29"/>
    </location>
</feature>
<feature type="region of interest" description="Disordered" evidence="4">
    <location>
        <begin position="39"/>
        <end position="107"/>
    </location>
</feature>
<dbReference type="EMBL" id="CABWIH010000029">
    <property type="protein sequence ID" value="VWL91282.1"/>
    <property type="molecule type" value="Genomic_DNA"/>
</dbReference>
<dbReference type="InterPro" id="IPR002053">
    <property type="entry name" value="Glyco_hydro_25"/>
</dbReference>
<evidence type="ECO:0000256" key="2">
    <source>
        <dbReference type="ARBA" id="ARBA00022737"/>
    </source>
</evidence>
<keyword evidence="6" id="KW-0378">Hydrolase</keyword>
<dbReference type="Pfam" id="PF19127">
    <property type="entry name" value="Choline_bind_3"/>
    <property type="match status" value="2"/>
</dbReference>
<evidence type="ECO:0000256" key="3">
    <source>
        <dbReference type="PROSITE-ProRule" id="PRU00591"/>
    </source>
</evidence>
<dbReference type="PANTHER" id="PTHR34135:SF2">
    <property type="entry name" value="LYSOZYME"/>
    <property type="match status" value="1"/>
</dbReference>
<dbReference type="Gene3D" id="2.10.270.10">
    <property type="entry name" value="Cholin Binding"/>
    <property type="match status" value="2"/>
</dbReference>
<dbReference type="PROSITE" id="PS51170">
    <property type="entry name" value="CW"/>
    <property type="match status" value="1"/>
</dbReference>
<evidence type="ECO:0000313" key="6">
    <source>
        <dbReference type="EMBL" id="VWL91282.1"/>
    </source>
</evidence>
<keyword evidence="2" id="KW-0677">Repeat</keyword>
<dbReference type="PANTHER" id="PTHR34135">
    <property type="entry name" value="LYSOZYME"/>
    <property type="match status" value="1"/>
</dbReference>
<dbReference type="GO" id="GO:0003796">
    <property type="term" value="F:lysozyme activity"/>
    <property type="evidence" value="ECO:0007669"/>
    <property type="project" value="InterPro"/>
</dbReference>
<dbReference type="Pfam" id="PF01183">
    <property type="entry name" value="Glyco_hydro_25"/>
    <property type="match status" value="1"/>
</dbReference>
<protein>
    <submittedName>
        <fullName evidence="6">Autolysin</fullName>
        <ecNumber evidence="6">3.5.1.28</ecNumber>
    </submittedName>
</protein>
<feature type="compositionally biased region" description="Polar residues" evidence="4">
    <location>
        <begin position="39"/>
        <end position="55"/>
    </location>
</feature>
<feature type="compositionally biased region" description="Low complexity" evidence="4">
    <location>
        <begin position="64"/>
        <end position="89"/>
    </location>
</feature>
<dbReference type="CDD" id="cd06414">
    <property type="entry name" value="GH25_LytC-like"/>
    <property type="match status" value="1"/>
</dbReference>
<gene>
    <name evidence="6" type="primary">lytA</name>
    <name evidence="6" type="ORF">LMKDKBCB_01295</name>
</gene>
<dbReference type="SUPFAM" id="SSF51445">
    <property type="entry name" value="(Trans)glycosidases"/>
    <property type="match status" value="1"/>
</dbReference>